<evidence type="ECO:0000256" key="1">
    <source>
        <dbReference type="ARBA" id="ARBA00022801"/>
    </source>
</evidence>
<dbReference type="KEGG" id="dmm:dnm_039040"/>
<dbReference type="SUPFAM" id="SSF56281">
    <property type="entry name" value="Metallo-hydrolase/oxidoreductase"/>
    <property type="match status" value="1"/>
</dbReference>
<dbReference type="Pfam" id="PF00753">
    <property type="entry name" value="Lactamase_B"/>
    <property type="match status" value="1"/>
</dbReference>
<organism evidence="4 5">
    <name type="scientific">Desulfonema magnum</name>
    <dbReference type="NCBI Taxonomy" id="45655"/>
    <lineage>
        <taxon>Bacteria</taxon>
        <taxon>Pseudomonadati</taxon>
        <taxon>Thermodesulfobacteriota</taxon>
        <taxon>Desulfobacteria</taxon>
        <taxon>Desulfobacterales</taxon>
        <taxon>Desulfococcaceae</taxon>
        <taxon>Desulfonema</taxon>
    </lineage>
</organism>
<dbReference type="PANTHER" id="PTHR11203:SF37">
    <property type="entry name" value="INTEGRATOR COMPLEX SUBUNIT 11"/>
    <property type="match status" value="1"/>
</dbReference>
<evidence type="ECO:0000313" key="5">
    <source>
        <dbReference type="Proteomes" id="UP000663722"/>
    </source>
</evidence>
<dbReference type="SMART" id="SM01027">
    <property type="entry name" value="Beta-Casp"/>
    <property type="match status" value="1"/>
</dbReference>
<name>A0A975BMR2_9BACT</name>
<dbReference type="Gene3D" id="3.40.50.10890">
    <property type="match status" value="1"/>
</dbReference>
<dbReference type="RefSeq" id="WP_207682876.1">
    <property type="nucleotide sequence ID" value="NZ_CP061800.1"/>
</dbReference>
<dbReference type="InterPro" id="IPR022712">
    <property type="entry name" value="Beta_Casp"/>
</dbReference>
<dbReference type="Pfam" id="PF10996">
    <property type="entry name" value="Beta-Casp"/>
    <property type="match status" value="1"/>
</dbReference>
<keyword evidence="1" id="KW-0378">Hydrolase</keyword>
<evidence type="ECO:0000313" key="4">
    <source>
        <dbReference type="EMBL" id="QTA87864.1"/>
    </source>
</evidence>
<reference evidence="4" key="1">
    <citation type="journal article" date="2021" name="Microb. Physiol.">
        <title>Proteogenomic Insights into the Physiology of Marine, Sulfate-Reducing, Filamentous Desulfonema limicola and Desulfonema magnum.</title>
        <authorList>
            <person name="Schnaars V."/>
            <person name="Wohlbrand L."/>
            <person name="Scheve S."/>
            <person name="Hinrichs C."/>
            <person name="Reinhardt R."/>
            <person name="Rabus R."/>
        </authorList>
    </citation>
    <scope>NUCLEOTIDE SEQUENCE</scope>
    <source>
        <strain evidence="4">4be13</strain>
    </source>
</reference>
<dbReference type="Gene3D" id="3.60.15.10">
    <property type="entry name" value="Ribonuclease Z/Hydroxyacylglutathione hydrolase-like"/>
    <property type="match status" value="1"/>
</dbReference>
<dbReference type="InterPro" id="IPR011108">
    <property type="entry name" value="RMMBL"/>
</dbReference>
<dbReference type="PANTHER" id="PTHR11203">
    <property type="entry name" value="CLEAVAGE AND POLYADENYLATION SPECIFICITY FACTOR FAMILY MEMBER"/>
    <property type="match status" value="1"/>
</dbReference>
<accession>A0A975BMR2</accession>
<proteinExistence type="predicted"/>
<protein>
    <submittedName>
        <fullName evidence="4">Metallo-beta-lactamase family protein</fullName>
    </submittedName>
</protein>
<dbReference type="AlphaFoldDB" id="A0A975BMR2"/>
<feature type="domain" description="Metallo-beta-lactamase" evidence="2">
    <location>
        <begin position="17"/>
        <end position="229"/>
    </location>
</feature>
<feature type="domain" description="Beta-Casp" evidence="3">
    <location>
        <begin position="234"/>
        <end position="369"/>
    </location>
</feature>
<dbReference type="InterPro" id="IPR050698">
    <property type="entry name" value="MBL"/>
</dbReference>
<dbReference type="Pfam" id="PF07521">
    <property type="entry name" value="RMMBL"/>
    <property type="match status" value="1"/>
</dbReference>
<sequence length="448" mass="50030">MRTTFEIIHIGADHEVTGSCHLLRANGLNIMTDCGMAQGRDTMSPVESWPVKPKDVDYLFLTHVHIDHIGRIPELIQKGFAGEIITTHPTKSLLLPMLEDAMDFSNLTEHSKAQLAKTIDDLSWGFEYGEKFDLKKGVSFQLGRAGHILGSCFIYIDTGKYSVVFSGDLGVKNTPILPDPDIPDPCDILILESTYGDKLHQDRTERIQRLGRILTKALSDNGKVFVPAFSLGRTQELIYEMDRLFSDSQLRQMFPDLNPKHKIPVFIDSPLGLEVTKIYAGLSEYWDKEAREIYRTGDHPIDFDHLYAVRNYKDHLRLLEMSGPAIIIAGSGMCTGGRIIDHLKSGLDDPKNDVLFVGYQAKGTLGRDILHYSRKSGGYVVIHGERIPIRAKVYNLTGYSAHADQKELAEWVEAMPEAPGKIKLVHGERAAQDALASVLSNKGYKVSV</sequence>
<dbReference type="GO" id="GO:0004521">
    <property type="term" value="F:RNA endonuclease activity"/>
    <property type="evidence" value="ECO:0007669"/>
    <property type="project" value="TreeGrafter"/>
</dbReference>
<dbReference type="InterPro" id="IPR036866">
    <property type="entry name" value="RibonucZ/Hydroxyglut_hydro"/>
</dbReference>
<evidence type="ECO:0000259" key="2">
    <source>
        <dbReference type="SMART" id="SM00849"/>
    </source>
</evidence>
<dbReference type="GO" id="GO:0016787">
    <property type="term" value="F:hydrolase activity"/>
    <property type="evidence" value="ECO:0007669"/>
    <property type="project" value="UniProtKB-KW"/>
</dbReference>
<dbReference type="EMBL" id="CP061800">
    <property type="protein sequence ID" value="QTA87864.1"/>
    <property type="molecule type" value="Genomic_DNA"/>
</dbReference>
<dbReference type="Proteomes" id="UP000663722">
    <property type="component" value="Chromosome"/>
</dbReference>
<evidence type="ECO:0000259" key="3">
    <source>
        <dbReference type="SMART" id="SM01027"/>
    </source>
</evidence>
<gene>
    <name evidence="4" type="ORF">dnm_039040</name>
</gene>
<dbReference type="SMART" id="SM00849">
    <property type="entry name" value="Lactamase_B"/>
    <property type="match status" value="1"/>
</dbReference>
<keyword evidence="5" id="KW-1185">Reference proteome</keyword>
<dbReference type="CDD" id="cd16295">
    <property type="entry name" value="TTHA0252-CPSF-like_MBL-fold"/>
    <property type="match status" value="1"/>
</dbReference>
<dbReference type="InterPro" id="IPR001279">
    <property type="entry name" value="Metallo-B-lactamas"/>
</dbReference>